<comment type="caution">
    <text evidence="3">The sequence shown here is derived from an EMBL/GenBank/DDBJ whole genome shotgun (WGS) entry which is preliminary data.</text>
</comment>
<organism evidence="3 4">
    <name type="scientific">Diploscapter pachys</name>
    <dbReference type="NCBI Taxonomy" id="2018661"/>
    <lineage>
        <taxon>Eukaryota</taxon>
        <taxon>Metazoa</taxon>
        <taxon>Ecdysozoa</taxon>
        <taxon>Nematoda</taxon>
        <taxon>Chromadorea</taxon>
        <taxon>Rhabditida</taxon>
        <taxon>Rhabditina</taxon>
        <taxon>Rhabditomorpha</taxon>
        <taxon>Rhabditoidea</taxon>
        <taxon>Rhabditidae</taxon>
        <taxon>Diploscapter</taxon>
    </lineage>
</organism>
<feature type="region of interest" description="Disordered" evidence="1">
    <location>
        <begin position="15"/>
        <end position="71"/>
    </location>
</feature>
<feature type="domain" description="Hypervirulence associated protein TUDOR" evidence="2">
    <location>
        <begin position="11"/>
        <end position="68"/>
    </location>
</feature>
<sequence length="71" mass="7575">MEAIMADLKKGDEVTWKSHGGTAHGTVEKKQTSDTTIKGHTVRASKDDPQFIVKSDNGGKAAHKADALKKA</sequence>
<dbReference type="InterPro" id="IPR021331">
    <property type="entry name" value="Hva1_TUDOR"/>
</dbReference>
<evidence type="ECO:0000313" key="3">
    <source>
        <dbReference type="EMBL" id="PAV70978.1"/>
    </source>
</evidence>
<dbReference type="Gene3D" id="2.30.30.1060">
    <property type="match status" value="1"/>
</dbReference>
<dbReference type="Pfam" id="PF11160">
    <property type="entry name" value="Hva1_TUDOR"/>
    <property type="match status" value="1"/>
</dbReference>
<evidence type="ECO:0000256" key="1">
    <source>
        <dbReference type="SAM" id="MobiDB-lite"/>
    </source>
</evidence>
<dbReference type="OrthoDB" id="10052172at2759"/>
<dbReference type="EMBL" id="LIAE01009150">
    <property type="protein sequence ID" value="PAV70978.1"/>
    <property type="molecule type" value="Genomic_DNA"/>
</dbReference>
<reference evidence="3 4" key="1">
    <citation type="journal article" date="2017" name="Curr. Biol.">
        <title>Genome architecture and evolution of a unichromosomal asexual nematode.</title>
        <authorList>
            <person name="Fradin H."/>
            <person name="Zegar C."/>
            <person name="Gutwein M."/>
            <person name="Lucas J."/>
            <person name="Kovtun M."/>
            <person name="Corcoran D."/>
            <person name="Baugh L.R."/>
            <person name="Kiontke K."/>
            <person name="Gunsalus K."/>
            <person name="Fitch D.H."/>
            <person name="Piano F."/>
        </authorList>
    </citation>
    <scope>NUCLEOTIDE SEQUENCE [LARGE SCALE GENOMIC DNA]</scope>
    <source>
        <strain evidence="3">PF1309</strain>
    </source>
</reference>
<protein>
    <recommendedName>
        <fullName evidence="2">Hypervirulence associated protein TUDOR domain-containing protein</fullName>
    </recommendedName>
</protein>
<evidence type="ECO:0000259" key="2">
    <source>
        <dbReference type="Pfam" id="PF11160"/>
    </source>
</evidence>
<dbReference type="AlphaFoldDB" id="A0A2A2KAP3"/>
<accession>A0A2A2KAP3</accession>
<evidence type="ECO:0000313" key="4">
    <source>
        <dbReference type="Proteomes" id="UP000218231"/>
    </source>
</evidence>
<proteinExistence type="predicted"/>
<name>A0A2A2KAP3_9BILA</name>
<gene>
    <name evidence="3" type="ORF">WR25_21718</name>
</gene>
<dbReference type="Proteomes" id="UP000218231">
    <property type="component" value="Unassembled WGS sequence"/>
</dbReference>
<keyword evidence="4" id="KW-1185">Reference proteome</keyword>